<proteinExistence type="inferred from homology"/>
<protein>
    <recommendedName>
        <fullName evidence="2">CRISPR system Cms endoribonuclease Csm3</fullName>
    </recommendedName>
    <alternativeName>
        <fullName evidence="8">CRISPR type III A-associated RAMP protein Csm3</fullName>
    </alternativeName>
</protein>
<evidence type="ECO:0000256" key="5">
    <source>
        <dbReference type="ARBA" id="ARBA00022801"/>
    </source>
</evidence>
<dbReference type="PANTHER" id="PTHR35579:SF3">
    <property type="entry name" value="CRISPR SYSTEM CMS ENDORIBONUCLEASE CSM3"/>
    <property type="match status" value="1"/>
</dbReference>
<dbReference type="InterPro" id="IPR005537">
    <property type="entry name" value="RAMP_III_fam"/>
</dbReference>
<dbReference type="InterPro" id="IPR052216">
    <property type="entry name" value="CRISPR_Csm3_endoribonuclease"/>
</dbReference>
<evidence type="ECO:0000256" key="6">
    <source>
        <dbReference type="ARBA" id="ARBA00022884"/>
    </source>
</evidence>
<evidence type="ECO:0000256" key="8">
    <source>
        <dbReference type="ARBA" id="ARBA00033183"/>
    </source>
</evidence>
<dbReference type="KEGG" id="chy:CHY_2142"/>
<dbReference type="OrthoDB" id="1063910at2"/>
<accession>Q3AA78</accession>
<dbReference type="STRING" id="246194.CHY_2142"/>
<dbReference type="GO" id="GO:0016787">
    <property type="term" value="F:hydrolase activity"/>
    <property type="evidence" value="ECO:0007669"/>
    <property type="project" value="UniProtKB-KW"/>
</dbReference>
<keyword evidence="11" id="KW-1185">Reference proteome</keyword>
<keyword evidence="3" id="KW-0540">Nuclease</keyword>
<evidence type="ECO:0000256" key="4">
    <source>
        <dbReference type="ARBA" id="ARBA00022759"/>
    </source>
</evidence>
<dbReference type="InterPro" id="IPR013412">
    <property type="entry name" value="CRISPR-assoc_RAMP_Csm3"/>
</dbReference>
<dbReference type="RefSeq" id="WP_011345029.1">
    <property type="nucleotide sequence ID" value="NC_007503.1"/>
</dbReference>
<feature type="domain" description="CRISPR type III-associated protein" evidence="9">
    <location>
        <begin position="15"/>
        <end position="223"/>
    </location>
</feature>
<name>Q3AA78_CARHZ</name>
<evidence type="ECO:0000259" key="9">
    <source>
        <dbReference type="Pfam" id="PF03787"/>
    </source>
</evidence>
<reference evidence="10 11" key="1">
    <citation type="journal article" date="2005" name="PLoS Genet.">
        <title>Life in hot carbon monoxide: the complete genome sequence of Carboxydothermus hydrogenoformans Z-2901.</title>
        <authorList>
            <person name="Wu M."/>
            <person name="Ren Q."/>
            <person name="Durkin A.S."/>
            <person name="Daugherty S.C."/>
            <person name="Brinkac L.M."/>
            <person name="Dodson R.J."/>
            <person name="Madupu R."/>
            <person name="Sullivan S.A."/>
            <person name="Kolonay J.F."/>
            <person name="Haft D.H."/>
            <person name="Nelson W.C."/>
            <person name="Tallon L.J."/>
            <person name="Jones K.M."/>
            <person name="Ulrich L.E."/>
            <person name="Gonzalez J.M."/>
            <person name="Zhulin I.B."/>
            <person name="Robb F.T."/>
            <person name="Eisen J.A."/>
        </authorList>
    </citation>
    <scope>NUCLEOTIDE SEQUENCE [LARGE SCALE GENOMIC DNA]</scope>
    <source>
        <strain evidence="11">ATCC BAA-161 / DSM 6008 / Z-2901</strain>
    </source>
</reference>
<dbReference type="Proteomes" id="UP000002706">
    <property type="component" value="Chromosome"/>
</dbReference>
<organism evidence="10 11">
    <name type="scientific">Carboxydothermus hydrogenoformans (strain ATCC BAA-161 / DSM 6008 / Z-2901)</name>
    <dbReference type="NCBI Taxonomy" id="246194"/>
    <lineage>
        <taxon>Bacteria</taxon>
        <taxon>Bacillati</taxon>
        <taxon>Bacillota</taxon>
        <taxon>Clostridia</taxon>
        <taxon>Thermoanaerobacterales</taxon>
        <taxon>Thermoanaerobacteraceae</taxon>
        <taxon>Carboxydothermus</taxon>
    </lineage>
</organism>
<dbReference type="PANTHER" id="PTHR35579">
    <property type="entry name" value="CRISPR SYSTEM CMS ENDORIBONUCLEASE CSM3"/>
    <property type="match status" value="1"/>
</dbReference>
<dbReference type="GO" id="GO:0003723">
    <property type="term" value="F:RNA binding"/>
    <property type="evidence" value="ECO:0007669"/>
    <property type="project" value="UniProtKB-KW"/>
</dbReference>
<dbReference type="NCBIfam" id="TIGR02582">
    <property type="entry name" value="cas7_TM1809"/>
    <property type="match status" value="1"/>
</dbReference>
<dbReference type="EMBL" id="CP000141">
    <property type="protein sequence ID" value="ABB14673.1"/>
    <property type="molecule type" value="Genomic_DNA"/>
</dbReference>
<dbReference type="AlphaFoldDB" id="Q3AA78"/>
<dbReference type="Pfam" id="PF03787">
    <property type="entry name" value="RAMPs"/>
    <property type="match status" value="1"/>
</dbReference>
<comment type="similarity">
    <text evidence="1">Belongs to the CRISPR-associated Csm3 family.</text>
</comment>
<evidence type="ECO:0000256" key="7">
    <source>
        <dbReference type="ARBA" id="ARBA00023118"/>
    </source>
</evidence>
<keyword evidence="4" id="KW-0255">Endonuclease</keyword>
<dbReference type="InParanoid" id="Q3AA78"/>
<evidence type="ECO:0000313" key="11">
    <source>
        <dbReference type="Proteomes" id="UP000002706"/>
    </source>
</evidence>
<evidence type="ECO:0000313" key="10">
    <source>
        <dbReference type="EMBL" id="ABB14673.1"/>
    </source>
</evidence>
<gene>
    <name evidence="10" type="primary">csm3</name>
    <name evidence="10" type="ordered locus">CHY_2142</name>
</gene>
<dbReference type="HOGENOM" id="CLU_067743_0_0_9"/>
<keyword evidence="6" id="KW-0694">RNA-binding</keyword>
<evidence type="ECO:0000256" key="3">
    <source>
        <dbReference type="ARBA" id="ARBA00022722"/>
    </source>
</evidence>
<keyword evidence="5" id="KW-0378">Hydrolase</keyword>
<evidence type="ECO:0000256" key="1">
    <source>
        <dbReference type="ARBA" id="ARBA00006342"/>
    </source>
</evidence>
<sequence>MEELKLLGKIVIKGKIKALTGLHIGGAQGNTEIGGVDNSVIKDEEGKPYIPGSSLKGKLRSLLENHEGYLSATKLVLQKKGAEPIRIHICNEPECPVCIIFGRNHGKYTLADNQTELVISNATPTRLYFRDACLDEESIKDIKPNLDLEWTEVKFENSIDRITSAANPRQTERVPRGAEFCFELVYNVLREEDKELFSKVLTAMKLLEDDYLGGSGSRGYGKIMFKDLAVYWKSREEYETGNFSAQPIVMGSLEELMQKNIPQLLK</sequence>
<dbReference type="GO" id="GO:0051607">
    <property type="term" value="P:defense response to virus"/>
    <property type="evidence" value="ECO:0007669"/>
    <property type="project" value="UniProtKB-KW"/>
</dbReference>
<dbReference type="GO" id="GO:0004519">
    <property type="term" value="F:endonuclease activity"/>
    <property type="evidence" value="ECO:0007669"/>
    <property type="project" value="UniProtKB-KW"/>
</dbReference>
<evidence type="ECO:0000256" key="2">
    <source>
        <dbReference type="ARBA" id="ARBA00022150"/>
    </source>
</evidence>
<keyword evidence="7" id="KW-0051">Antiviral defense</keyword>
<dbReference type="eggNOG" id="COG1337">
    <property type="taxonomic scope" value="Bacteria"/>
</dbReference>